<protein>
    <submittedName>
        <fullName evidence="3">Tetratricopeptide repeat protein</fullName>
    </submittedName>
</protein>
<dbReference type="PROSITE" id="PS50005">
    <property type="entry name" value="TPR"/>
    <property type="match status" value="1"/>
</dbReference>
<dbReference type="Pfam" id="PF14559">
    <property type="entry name" value="TPR_19"/>
    <property type="match status" value="1"/>
</dbReference>
<keyword evidence="2" id="KW-0812">Transmembrane</keyword>
<keyword evidence="4" id="KW-1185">Reference proteome</keyword>
<feature type="transmembrane region" description="Helical" evidence="2">
    <location>
        <begin position="6"/>
        <end position="23"/>
    </location>
</feature>
<keyword evidence="2" id="KW-0472">Membrane</keyword>
<dbReference type="AlphaFoldDB" id="A0A4Q7MRK8"/>
<keyword evidence="1" id="KW-0802">TPR repeat</keyword>
<feature type="repeat" description="TPR" evidence="1">
    <location>
        <begin position="199"/>
        <end position="232"/>
    </location>
</feature>
<evidence type="ECO:0000256" key="2">
    <source>
        <dbReference type="SAM" id="Phobius"/>
    </source>
</evidence>
<name>A0A4Q7MRK8_9BACT</name>
<dbReference type="SUPFAM" id="SSF48452">
    <property type="entry name" value="TPR-like"/>
    <property type="match status" value="1"/>
</dbReference>
<sequence length="281" mass="31227">MKKQQIIVVGGGVALLCLIYFFGRTVPTQKAGPVAAATHQDSTAIDIKAILSASKQKLSVSQQEYITRLEASVVRGDVKEQQIQMFKQMAGFWRDSAHALLPYAYYTAEAAKLENSQKNLTFAAQFFLDGVRRQPDPSLRNWMATQAKELFEKGLELDPNNDSLKIGLGSCYLFGNISSNPMEGILKIREVAERDSTNMYAQFMLGQGALMSGQMDKAIERLTKVATKEPNNLEAVLMLADIHEGRGNKSEAIHWYEAAKKKLGNPEIIADIDQRIKALKQ</sequence>
<reference evidence="3 4" key="1">
    <citation type="submission" date="2019-02" db="EMBL/GenBank/DDBJ databases">
        <title>Genomic Encyclopedia of Type Strains, Phase IV (KMG-IV): sequencing the most valuable type-strain genomes for metagenomic binning, comparative biology and taxonomic classification.</title>
        <authorList>
            <person name="Goeker M."/>
        </authorList>
    </citation>
    <scope>NUCLEOTIDE SEQUENCE [LARGE SCALE GENOMIC DNA]</scope>
    <source>
        <strain evidence="3 4">DSM 18116</strain>
    </source>
</reference>
<evidence type="ECO:0000313" key="3">
    <source>
        <dbReference type="EMBL" id="RZS71402.1"/>
    </source>
</evidence>
<keyword evidence="2" id="KW-1133">Transmembrane helix</keyword>
<organism evidence="3 4">
    <name type="scientific">Pseudobacter ginsenosidimutans</name>
    <dbReference type="NCBI Taxonomy" id="661488"/>
    <lineage>
        <taxon>Bacteria</taxon>
        <taxon>Pseudomonadati</taxon>
        <taxon>Bacteroidota</taxon>
        <taxon>Chitinophagia</taxon>
        <taxon>Chitinophagales</taxon>
        <taxon>Chitinophagaceae</taxon>
        <taxon>Pseudobacter</taxon>
    </lineage>
</organism>
<proteinExistence type="predicted"/>
<dbReference type="RefSeq" id="WP_130541909.1">
    <property type="nucleotide sequence ID" value="NZ_SGXA01000002.1"/>
</dbReference>
<dbReference type="InterPro" id="IPR019734">
    <property type="entry name" value="TPR_rpt"/>
</dbReference>
<dbReference type="Proteomes" id="UP000293874">
    <property type="component" value="Unassembled WGS sequence"/>
</dbReference>
<accession>A0A4Q7MRK8</accession>
<dbReference type="EMBL" id="SGXA01000002">
    <property type="protein sequence ID" value="RZS71402.1"/>
    <property type="molecule type" value="Genomic_DNA"/>
</dbReference>
<gene>
    <name evidence="3" type="ORF">EV199_3305</name>
</gene>
<dbReference type="InterPro" id="IPR011990">
    <property type="entry name" value="TPR-like_helical_dom_sf"/>
</dbReference>
<dbReference type="Gene3D" id="1.25.40.10">
    <property type="entry name" value="Tetratricopeptide repeat domain"/>
    <property type="match status" value="1"/>
</dbReference>
<comment type="caution">
    <text evidence="3">The sequence shown here is derived from an EMBL/GenBank/DDBJ whole genome shotgun (WGS) entry which is preliminary data.</text>
</comment>
<evidence type="ECO:0000256" key="1">
    <source>
        <dbReference type="PROSITE-ProRule" id="PRU00339"/>
    </source>
</evidence>
<evidence type="ECO:0000313" key="4">
    <source>
        <dbReference type="Proteomes" id="UP000293874"/>
    </source>
</evidence>